<dbReference type="PANTHER" id="PTHR34606">
    <property type="entry name" value="BON DOMAIN-CONTAINING PROTEIN"/>
    <property type="match status" value="1"/>
</dbReference>
<keyword evidence="4" id="KW-1185">Reference proteome</keyword>
<dbReference type="OrthoDB" id="8686681at2"/>
<evidence type="ECO:0000259" key="2">
    <source>
        <dbReference type="PROSITE" id="PS50914"/>
    </source>
</evidence>
<reference evidence="4" key="1">
    <citation type="submission" date="2017-06" db="EMBL/GenBank/DDBJ databases">
        <title>Herbaspirillum phytohormonus sp. nov., isolated from the root nodule of Robinia pseudoacacia in lead-zinc mine.</title>
        <authorList>
            <person name="Fan M."/>
            <person name="Lin Y."/>
        </authorList>
    </citation>
    <scope>NUCLEOTIDE SEQUENCE [LARGE SCALE GENOMIC DNA]</scope>
    <source>
        <strain evidence="4">SC-089</strain>
    </source>
</reference>
<dbReference type="PROSITE" id="PS50914">
    <property type="entry name" value="BON"/>
    <property type="match status" value="1"/>
</dbReference>
<feature type="chain" id="PRO_5013075972" evidence="1">
    <location>
        <begin position="27"/>
        <end position="115"/>
    </location>
</feature>
<dbReference type="InterPro" id="IPR007055">
    <property type="entry name" value="BON_dom"/>
</dbReference>
<evidence type="ECO:0000313" key="4">
    <source>
        <dbReference type="Proteomes" id="UP000214603"/>
    </source>
</evidence>
<feature type="signal peptide" evidence="1">
    <location>
        <begin position="1"/>
        <end position="26"/>
    </location>
</feature>
<dbReference type="InterPro" id="IPR014004">
    <property type="entry name" value="Transpt-assoc_nodulatn_dom_bac"/>
</dbReference>
<sequence length="115" mass="11784">MKKSMILSTILMTTALSMGLQPNAVAADNGTNVDHSSTVGAAVSDTWITTKIKADLASTKNLKSADISVETNNGVATLTGVVPSKIEVKKAISIAESVKGVKKVDAAGLKAKAEN</sequence>
<evidence type="ECO:0000313" key="3">
    <source>
        <dbReference type="EMBL" id="OWT63915.1"/>
    </source>
</evidence>
<dbReference type="EMBL" id="NJIH01000003">
    <property type="protein sequence ID" value="OWT63915.1"/>
    <property type="molecule type" value="Genomic_DNA"/>
</dbReference>
<dbReference type="SMART" id="SM00749">
    <property type="entry name" value="BON"/>
    <property type="match status" value="1"/>
</dbReference>
<accession>A0A225MRQ1</accession>
<protein>
    <submittedName>
        <fullName evidence="3">Transport-associated protein</fullName>
    </submittedName>
</protein>
<keyword evidence="1" id="KW-0732">Signal</keyword>
<name>A0A225MRQ1_9BURK</name>
<dbReference type="Gene3D" id="3.30.1340.30">
    <property type="match status" value="1"/>
</dbReference>
<evidence type="ECO:0000256" key="1">
    <source>
        <dbReference type="SAM" id="SignalP"/>
    </source>
</evidence>
<dbReference type="RefSeq" id="WP_088602495.1">
    <property type="nucleotide sequence ID" value="NZ_NJIH01000003.1"/>
</dbReference>
<dbReference type="Pfam" id="PF04972">
    <property type="entry name" value="BON"/>
    <property type="match status" value="1"/>
</dbReference>
<proteinExistence type="predicted"/>
<organism evidence="3 4">
    <name type="scientific">Candidimonas nitroreducens</name>
    <dbReference type="NCBI Taxonomy" id="683354"/>
    <lineage>
        <taxon>Bacteria</taxon>
        <taxon>Pseudomonadati</taxon>
        <taxon>Pseudomonadota</taxon>
        <taxon>Betaproteobacteria</taxon>
        <taxon>Burkholderiales</taxon>
        <taxon>Alcaligenaceae</taxon>
        <taxon>Candidimonas</taxon>
    </lineage>
</organism>
<gene>
    <name evidence="3" type="ORF">CEY11_06330</name>
</gene>
<dbReference type="Proteomes" id="UP000214603">
    <property type="component" value="Unassembled WGS sequence"/>
</dbReference>
<feature type="domain" description="BON" evidence="2">
    <location>
        <begin position="44"/>
        <end position="113"/>
    </location>
</feature>
<comment type="caution">
    <text evidence="3">The sequence shown here is derived from an EMBL/GenBank/DDBJ whole genome shotgun (WGS) entry which is preliminary data.</text>
</comment>
<dbReference type="InterPro" id="IPR051686">
    <property type="entry name" value="Lipoprotein_DolP"/>
</dbReference>
<dbReference type="AlphaFoldDB" id="A0A225MRQ1"/>
<dbReference type="PANTHER" id="PTHR34606:SF15">
    <property type="entry name" value="BON DOMAIN-CONTAINING PROTEIN"/>
    <property type="match status" value="1"/>
</dbReference>